<dbReference type="FunFam" id="1.20.1160.11:FF:000003">
    <property type="entry name" value="Paired amphipathic helix SIN3-like protein"/>
    <property type="match status" value="1"/>
</dbReference>
<dbReference type="PANTHER" id="PTHR12346">
    <property type="entry name" value="SIN3B-RELATED"/>
    <property type="match status" value="1"/>
</dbReference>
<feature type="region of interest" description="Disordered" evidence="6">
    <location>
        <begin position="52"/>
        <end position="97"/>
    </location>
</feature>
<feature type="region of interest" description="Disordered" evidence="6">
    <location>
        <begin position="1"/>
        <end position="36"/>
    </location>
</feature>
<dbReference type="GeneID" id="42003492"/>
<keyword evidence="8" id="KW-1185">Reference proteome</keyword>
<dbReference type="InterPro" id="IPR036600">
    <property type="entry name" value="PAH_sf"/>
</dbReference>
<dbReference type="SUPFAM" id="SSF47762">
    <property type="entry name" value="PAH2 domain"/>
    <property type="match status" value="2"/>
</dbReference>
<gene>
    <name evidence="7" type="ORF">SmJEL517_g02267</name>
</gene>
<organism evidence="7 8">
    <name type="scientific">Synchytrium microbalum</name>
    <dbReference type="NCBI Taxonomy" id="1806994"/>
    <lineage>
        <taxon>Eukaryota</taxon>
        <taxon>Fungi</taxon>
        <taxon>Fungi incertae sedis</taxon>
        <taxon>Chytridiomycota</taxon>
        <taxon>Chytridiomycota incertae sedis</taxon>
        <taxon>Chytridiomycetes</taxon>
        <taxon>Synchytriales</taxon>
        <taxon>Synchytriaceae</taxon>
        <taxon>Synchytrium</taxon>
    </lineage>
</organism>
<dbReference type="GO" id="GO:0010628">
    <property type="term" value="P:positive regulation of gene expression"/>
    <property type="evidence" value="ECO:0007669"/>
    <property type="project" value="UniProtKB-ARBA"/>
</dbReference>
<keyword evidence="3" id="KW-0677">Repeat</keyword>
<feature type="compositionally biased region" description="Polar residues" evidence="6">
    <location>
        <begin position="75"/>
        <end position="97"/>
    </location>
</feature>
<evidence type="ECO:0000256" key="4">
    <source>
        <dbReference type="ARBA" id="ARBA00023242"/>
    </source>
</evidence>
<dbReference type="AlphaFoldDB" id="A0A507C2J4"/>
<keyword evidence="4 5" id="KW-0539">Nucleus</keyword>
<proteinExistence type="predicted"/>
<dbReference type="GO" id="GO:0003714">
    <property type="term" value="F:transcription corepressor activity"/>
    <property type="evidence" value="ECO:0007669"/>
    <property type="project" value="InterPro"/>
</dbReference>
<dbReference type="STRING" id="1806994.A0A507C2J4"/>
<dbReference type="Gene3D" id="1.20.1160.11">
    <property type="entry name" value="Paired amphipathic helix"/>
    <property type="match status" value="2"/>
</dbReference>
<sequence length="435" mass="45880">MEPNPQKEHSPTSAEGANLNNSATKSLPIPPTTSLVSVPSLIPSSNGSNIMTAAGANGSTPSPVIPPATAPSHPLMSSTTSTIQNEPSPATQPSIQPHPTSTMIAPAIPSTTAASTAATAALLASAPPTSAGMDFATGSTQYRPLNVKDALSYLDQVKNQFGDQPDVYNRFLDIMKEFKSQSIDTPGVINRVSTLFRGHPNLITGFNTFLPPGYRIEATNDPLNPIRVTTPPDSEALMYGMMPHASSTSSTTAVPSSGAPTTYYTPSSAPATAWGAYATIPNNSNSSVVPPPPPPQPVQVVAAPPSVAPPAQSHPLPAIAPAHPPPRNLLGISGATAITIPAPPIGANVPGRAPMEFNHAITYVNKIMNRFAGERETYKQFLEILQTYQKEQKPIQEVYQQIAILFKDHKDLLDEFKLFLPETVPNNRNAQAANG</sequence>
<dbReference type="PANTHER" id="PTHR12346:SF0">
    <property type="entry name" value="SIN3A, ISOFORM G"/>
    <property type="match status" value="1"/>
</dbReference>
<evidence type="ECO:0008006" key="9">
    <source>
        <dbReference type="Google" id="ProtNLM"/>
    </source>
</evidence>
<evidence type="ECO:0000256" key="2">
    <source>
        <dbReference type="ARBA" id="ARBA00022491"/>
    </source>
</evidence>
<evidence type="ECO:0000313" key="7">
    <source>
        <dbReference type="EMBL" id="TPX35347.1"/>
    </source>
</evidence>
<accession>A0A507C2J4</accession>
<keyword evidence="2" id="KW-0678">Repressor</keyword>
<evidence type="ECO:0000256" key="1">
    <source>
        <dbReference type="ARBA" id="ARBA00004123"/>
    </source>
</evidence>
<dbReference type="FunFam" id="1.20.1160.11:FF:000001">
    <property type="entry name" value="Paired amphipathic helix protein Sin3"/>
    <property type="match status" value="1"/>
</dbReference>
<reference evidence="7 8" key="1">
    <citation type="journal article" date="2019" name="Sci. Rep.">
        <title>Comparative genomics of chytrid fungi reveal insights into the obligate biotrophic and pathogenic lifestyle of Synchytrium endobioticum.</title>
        <authorList>
            <person name="van de Vossenberg B.T.L.H."/>
            <person name="Warris S."/>
            <person name="Nguyen H.D.T."/>
            <person name="van Gent-Pelzer M.P.E."/>
            <person name="Joly D.L."/>
            <person name="van de Geest H.C."/>
            <person name="Bonants P.J.M."/>
            <person name="Smith D.S."/>
            <person name="Levesque C.A."/>
            <person name="van der Lee T.A.J."/>
        </authorList>
    </citation>
    <scope>NUCLEOTIDE SEQUENCE [LARGE SCALE GENOMIC DNA]</scope>
    <source>
        <strain evidence="7 8">JEL517</strain>
    </source>
</reference>
<dbReference type="InterPro" id="IPR039774">
    <property type="entry name" value="Sin3-like"/>
</dbReference>
<comment type="subcellular location">
    <subcellularLocation>
        <location evidence="1 5">Nucleus</location>
    </subcellularLocation>
</comment>
<dbReference type="Proteomes" id="UP000319731">
    <property type="component" value="Unassembled WGS sequence"/>
</dbReference>
<dbReference type="EMBL" id="QEAO01000009">
    <property type="protein sequence ID" value="TPX35347.1"/>
    <property type="molecule type" value="Genomic_DNA"/>
</dbReference>
<evidence type="ECO:0000256" key="6">
    <source>
        <dbReference type="SAM" id="MobiDB-lite"/>
    </source>
</evidence>
<dbReference type="Pfam" id="PF02671">
    <property type="entry name" value="PAH"/>
    <property type="match status" value="2"/>
</dbReference>
<comment type="caution">
    <text evidence="7">The sequence shown here is derived from an EMBL/GenBank/DDBJ whole genome shotgun (WGS) entry which is preliminary data.</text>
</comment>
<protein>
    <recommendedName>
        <fullName evidence="9">Histone deacetylase interacting domain-containing protein</fullName>
    </recommendedName>
</protein>
<dbReference type="GO" id="GO:0033698">
    <property type="term" value="C:Rpd3L complex"/>
    <property type="evidence" value="ECO:0007669"/>
    <property type="project" value="UniProtKB-ARBA"/>
</dbReference>
<feature type="compositionally biased region" description="Polar residues" evidence="6">
    <location>
        <begin position="11"/>
        <end position="25"/>
    </location>
</feature>
<dbReference type="RefSeq" id="XP_031025874.1">
    <property type="nucleotide sequence ID" value="XM_031168195.1"/>
</dbReference>
<evidence type="ECO:0000313" key="8">
    <source>
        <dbReference type="Proteomes" id="UP000319731"/>
    </source>
</evidence>
<dbReference type="GO" id="GO:0000122">
    <property type="term" value="P:negative regulation of transcription by RNA polymerase II"/>
    <property type="evidence" value="ECO:0007669"/>
    <property type="project" value="TreeGrafter"/>
</dbReference>
<evidence type="ECO:0000256" key="5">
    <source>
        <dbReference type="PROSITE-ProRule" id="PRU00810"/>
    </source>
</evidence>
<dbReference type="InterPro" id="IPR003822">
    <property type="entry name" value="PAH"/>
</dbReference>
<evidence type="ECO:0000256" key="3">
    <source>
        <dbReference type="ARBA" id="ARBA00022737"/>
    </source>
</evidence>
<feature type="compositionally biased region" description="Polar residues" evidence="6">
    <location>
        <begin position="52"/>
        <end position="62"/>
    </location>
</feature>
<name>A0A507C2J4_9FUNG</name>
<dbReference type="PROSITE" id="PS51477">
    <property type="entry name" value="PAH"/>
    <property type="match status" value="2"/>
</dbReference>
<feature type="compositionally biased region" description="Basic and acidic residues" evidence="6">
    <location>
        <begin position="1"/>
        <end position="10"/>
    </location>
</feature>
<dbReference type="OrthoDB" id="10265969at2759"/>